<dbReference type="Gene3D" id="3.30.240.20">
    <property type="entry name" value="bsu07140 like domains"/>
    <property type="match status" value="1"/>
</dbReference>
<keyword evidence="4 8" id="KW-0812">Transmembrane</keyword>
<comment type="subcellular location">
    <subcellularLocation>
        <location evidence="1">Cell membrane</location>
        <topology evidence="1">Multi-pass membrane protein</topology>
    </subcellularLocation>
</comment>
<protein>
    <submittedName>
        <fullName evidence="10">DUF421 domain-containing protein</fullName>
    </submittedName>
</protein>
<feature type="transmembrane region" description="Helical" evidence="8">
    <location>
        <begin position="6"/>
        <end position="23"/>
    </location>
</feature>
<evidence type="ECO:0000256" key="1">
    <source>
        <dbReference type="ARBA" id="ARBA00004651"/>
    </source>
</evidence>
<organism evidence="10 11">
    <name type="scientific">Ruminococcus difficilis</name>
    <dbReference type="NCBI Taxonomy" id="2763069"/>
    <lineage>
        <taxon>Bacteria</taxon>
        <taxon>Bacillati</taxon>
        <taxon>Bacillota</taxon>
        <taxon>Clostridia</taxon>
        <taxon>Eubacteriales</taxon>
        <taxon>Oscillospiraceae</taxon>
        <taxon>Ruminococcus</taxon>
    </lineage>
</organism>
<evidence type="ECO:0000256" key="2">
    <source>
        <dbReference type="ARBA" id="ARBA00006448"/>
    </source>
</evidence>
<dbReference type="AlphaFoldDB" id="A0A934WRH6"/>
<evidence type="ECO:0000256" key="3">
    <source>
        <dbReference type="ARBA" id="ARBA00022475"/>
    </source>
</evidence>
<keyword evidence="3" id="KW-1003">Cell membrane</keyword>
<evidence type="ECO:0000259" key="9">
    <source>
        <dbReference type="Pfam" id="PF04239"/>
    </source>
</evidence>
<evidence type="ECO:0000256" key="4">
    <source>
        <dbReference type="ARBA" id="ARBA00022692"/>
    </source>
</evidence>
<name>A0A934WRH6_9FIRM</name>
<feature type="transmembrane region" description="Helical" evidence="8">
    <location>
        <begin position="56"/>
        <end position="77"/>
    </location>
</feature>
<reference evidence="10" key="1">
    <citation type="submission" date="2021-01" db="EMBL/GenBank/DDBJ databases">
        <title>Genome public.</title>
        <authorList>
            <person name="Liu C."/>
            <person name="Sun Q."/>
        </authorList>
    </citation>
    <scope>NUCLEOTIDE SEQUENCE</scope>
    <source>
        <strain evidence="10">M6</strain>
    </source>
</reference>
<evidence type="ECO:0000313" key="11">
    <source>
        <dbReference type="Proteomes" id="UP000633365"/>
    </source>
</evidence>
<keyword evidence="11" id="KW-1185">Reference proteome</keyword>
<evidence type="ECO:0000256" key="8">
    <source>
        <dbReference type="SAM" id="Phobius"/>
    </source>
</evidence>
<keyword evidence="5 8" id="KW-1133">Transmembrane helix</keyword>
<evidence type="ECO:0000256" key="6">
    <source>
        <dbReference type="ARBA" id="ARBA00023136"/>
    </source>
</evidence>
<dbReference type="InterPro" id="IPR007353">
    <property type="entry name" value="DUF421"/>
</dbReference>
<dbReference type="PANTHER" id="PTHR34582:SF6">
    <property type="entry name" value="UPF0702 TRANSMEMBRANE PROTEIN YCAP"/>
    <property type="match status" value="1"/>
</dbReference>
<evidence type="ECO:0000256" key="7">
    <source>
        <dbReference type="SAM" id="MobiDB-lite"/>
    </source>
</evidence>
<comment type="similarity">
    <text evidence="2">Belongs to the UPF0702 family.</text>
</comment>
<evidence type="ECO:0000256" key="5">
    <source>
        <dbReference type="ARBA" id="ARBA00022989"/>
    </source>
</evidence>
<sequence>MLTLLIRTILIYIIVTAAVRLMGKRQVSDMQTSELVITLIISEVASLPLENAERPLLNSLVPIMMIVAIELLVSLLMMKSKRFRSLICGHPIVIIKDGQMIDSQLRKLRISREDVYSLLREKDIADESTVRWGIIEPNGTLSVLTEEALAGNGIQSKDLQEQEEESKQEEAE</sequence>
<feature type="region of interest" description="Disordered" evidence="7">
    <location>
        <begin position="153"/>
        <end position="172"/>
    </location>
</feature>
<dbReference type="RefSeq" id="WP_186832883.1">
    <property type="nucleotide sequence ID" value="NZ_JAEQMG010000048.1"/>
</dbReference>
<feature type="domain" description="YetF C-terminal" evidence="9">
    <location>
        <begin position="78"/>
        <end position="148"/>
    </location>
</feature>
<proteinExistence type="inferred from homology"/>
<keyword evidence="6 8" id="KW-0472">Membrane</keyword>
<dbReference type="Pfam" id="PF04239">
    <property type="entry name" value="DUF421"/>
    <property type="match status" value="1"/>
</dbReference>
<gene>
    <name evidence="10" type="ORF">JKK62_05520</name>
</gene>
<dbReference type="PANTHER" id="PTHR34582">
    <property type="entry name" value="UPF0702 TRANSMEMBRANE PROTEIN YCAP"/>
    <property type="match status" value="1"/>
</dbReference>
<feature type="compositionally biased region" description="Acidic residues" evidence="7">
    <location>
        <begin position="161"/>
        <end position="172"/>
    </location>
</feature>
<comment type="caution">
    <text evidence="10">The sequence shown here is derived from an EMBL/GenBank/DDBJ whole genome shotgun (WGS) entry which is preliminary data.</text>
</comment>
<dbReference type="Proteomes" id="UP000633365">
    <property type="component" value="Unassembled WGS sequence"/>
</dbReference>
<dbReference type="EMBL" id="JAEQMG010000048">
    <property type="protein sequence ID" value="MBK6088115.1"/>
    <property type="molecule type" value="Genomic_DNA"/>
</dbReference>
<evidence type="ECO:0000313" key="10">
    <source>
        <dbReference type="EMBL" id="MBK6088115.1"/>
    </source>
</evidence>
<dbReference type="InterPro" id="IPR023090">
    <property type="entry name" value="UPF0702_alpha/beta_dom_sf"/>
</dbReference>
<dbReference type="GO" id="GO:0005886">
    <property type="term" value="C:plasma membrane"/>
    <property type="evidence" value="ECO:0007669"/>
    <property type="project" value="UniProtKB-SubCell"/>
</dbReference>
<accession>A0A934WRH6</accession>